<dbReference type="SMART" id="SM00698">
    <property type="entry name" value="MORN"/>
    <property type="match status" value="2"/>
</dbReference>
<dbReference type="PANTHER" id="PTHR23084:SF227">
    <property type="entry name" value="PHOSPHATIDYLINOSITOL-4-PHOSPHATE 5-KINASE RELATED"/>
    <property type="match status" value="1"/>
</dbReference>
<dbReference type="PANTHER" id="PTHR23084">
    <property type="entry name" value="PHOSPHATIDYLINOSITOL-4-PHOSPHATE 5-KINASE RELATED"/>
    <property type="match status" value="1"/>
</dbReference>
<dbReference type="Pfam" id="PF02493">
    <property type="entry name" value="MORN"/>
    <property type="match status" value="2"/>
</dbReference>
<dbReference type="InterPro" id="IPR003409">
    <property type="entry name" value="MORN"/>
</dbReference>
<dbReference type="EMBL" id="HBGN01010246">
    <property type="protein sequence ID" value="CAD9321602.1"/>
    <property type="molecule type" value="Transcribed_RNA"/>
</dbReference>
<evidence type="ECO:0000256" key="1">
    <source>
        <dbReference type="ARBA" id="ARBA00022737"/>
    </source>
</evidence>
<evidence type="ECO:0008006" key="3">
    <source>
        <dbReference type="Google" id="ProtNLM"/>
    </source>
</evidence>
<dbReference type="SUPFAM" id="SSF82185">
    <property type="entry name" value="Histone H3 K4-specific methyltransferase SET7/9 N-terminal domain"/>
    <property type="match status" value="2"/>
</dbReference>
<accession>A0A7S2E8F4</accession>
<proteinExistence type="predicted"/>
<sequence length="322" mass="35232">MDFIYETQFGLVESDLVVVPPASNSALSDRNSSSSIFSPWIVNDLPSTSRDEDKHGNEALLVKNVVHRICPNGDAFTGSIDAITGDAVCGMMMCSKTGEVYDGPFAPNSVRHGDGATVSRTDGSRFIGSYRNGVPHKGTWIAPDFTYEGEFKFCSSTSVTRGVSKEKRHSITANDDLPPQLLPPPEIHPCYLFDGIGSLVRRAPHGGVIAYEGEFHKGRMHGVGREKMPDGSLYAGEFLNGYRHGVGTLFEINLETYQSENKTDDGSDKYTREKENTKDLSCFSGVRSHGKLVGKDEGNEVEQNWATSIKWSGKCVDAFDKS</sequence>
<keyword evidence="1" id="KW-0677">Repeat</keyword>
<reference evidence="2" key="1">
    <citation type="submission" date="2021-01" db="EMBL/GenBank/DDBJ databases">
        <authorList>
            <person name="Corre E."/>
            <person name="Pelletier E."/>
            <person name="Niang G."/>
            <person name="Scheremetjew M."/>
            <person name="Finn R."/>
            <person name="Kale V."/>
            <person name="Holt S."/>
            <person name="Cochrane G."/>
            <person name="Meng A."/>
            <person name="Brown T."/>
            <person name="Cohen L."/>
        </authorList>
    </citation>
    <scope>NUCLEOTIDE SEQUENCE</scope>
    <source>
        <strain evidence="2">Pop2</strain>
    </source>
</reference>
<dbReference type="AlphaFoldDB" id="A0A7S2E8F4"/>
<name>A0A7S2E8F4_9STRA</name>
<gene>
    <name evidence="2" type="ORF">DBRI1063_LOCUS6585</name>
</gene>
<dbReference type="Gene3D" id="2.20.110.10">
    <property type="entry name" value="Histone H3 K4-specific methyltransferase SET7/9 N-terminal domain"/>
    <property type="match status" value="1"/>
</dbReference>
<evidence type="ECO:0000313" key="2">
    <source>
        <dbReference type="EMBL" id="CAD9321602.1"/>
    </source>
</evidence>
<organism evidence="2">
    <name type="scientific">Ditylum brightwellii</name>
    <dbReference type="NCBI Taxonomy" id="49249"/>
    <lineage>
        <taxon>Eukaryota</taxon>
        <taxon>Sar</taxon>
        <taxon>Stramenopiles</taxon>
        <taxon>Ochrophyta</taxon>
        <taxon>Bacillariophyta</taxon>
        <taxon>Mediophyceae</taxon>
        <taxon>Lithodesmiophycidae</taxon>
        <taxon>Lithodesmiales</taxon>
        <taxon>Lithodesmiaceae</taxon>
        <taxon>Ditylum</taxon>
    </lineage>
</organism>
<protein>
    <recommendedName>
        <fullName evidence="3">MORN repeat-containing protein 5</fullName>
    </recommendedName>
</protein>